<comment type="subcellular location">
    <subcellularLocation>
        <location evidence="5">Cell inner membrane</location>
        <topology evidence="5">Multi-pass membrane protein</topology>
    </subcellularLocation>
</comment>
<evidence type="ECO:0000256" key="5">
    <source>
        <dbReference type="HAMAP-Rule" id="MF_00189"/>
    </source>
</evidence>
<name>A0A081KDJ5_9GAMM</name>
<keyword evidence="1 5" id="KW-1003">Cell membrane</keyword>
<sequence length="191" mass="21760">MKQLIDFIPLILFFVVYKMDPRVVSLGSSEYELGGPFSATLVLMVASIVIYGSLFLKNRHLEKSHVVTLAAVVLFGGMTLAFHDEAFLKWKAPIVNWVFAVAFLGSQFIGEKTLLERMMGHALTLPDDIWLKMNISWVIFFIFLGAANLFVAFTFHDMWVDFKVFGSLILTFLFVIGQFLIISRHIQTEEK</sequence>
<dbReference type="InterPro" id="IPR006008">
    <property type="entry name" value="YciB"/>
</dbReference>
<dbReference type="PANTHER" id="PTHR36917">
    <property type="entry name" value="INTRACELLULAR SEPTATION PROTEIN A-RELATED"/>
    <property type="match status" value="1"/>
</dbReference>
<keyword evidence="4 5" id="KW-0472">Membrane</keyword>
<feature type="transmembrane region" description="Helical" evidence="5">
    <location>
        <begin position="135"/>
        <end position="156"/>
    </location>
</feature>
<dbReference type="RefSeq" id="WP_020583880.1">
    <property type="nucleotide sequence ID" value="NZ_JOJP01000001.1"/>
</dbReference>
<keyword evidence="2 5" id="KW-0812">Transmembrane</keyword>
<evidence type="ECO:0000313" key="7">
    <source>
        <dbReference type="Proteomes" id="UP000027997"/>
    </source>
</evidence>
<dbReference type="eggNOG" id="COG2917">
    <property type="taxonomic scope" value="Bacteria"/>
</dbReference>
<evidence type="ECO:0000256" key="2">
    <source>
        <dbReference type="ARBA" id="ARBA00022692"/>
    </source>
</evidence>
<evidence type="ECO:0000313" key="6">
    <source>
        <dbReference type="EMBL" id="KEI72221.1"/>
    </source>
</evidence>
<comment type="similarity">
    <text evidence="5">Belongs to the YciB family.</text>
</comment>
<dbReference type="Pfam" id="PF04279">
    <property type="entry name" value="IspA"/>
    <property type="match status" value="1"/>
</dbReference>
<dbReference type="STRING" id="305900.GV64_17130"/>
<evidence type="ECO:0000256" key="3">
    <source>
        <dbReference type="ARBA" id="ARBA00022989"/>
    </source>
</evidence>
<feature type="transmembrane region" description="Helical" evidence="5">
    <location>
        <begin position="94"/>
        <end position="115"/>
    </location>
</feature>
<keyword evidence="3 5" id="KW-1133">Transmembrane helix</keyword>
<dbReference type="HAMAP" id="MF_00189">
    <property type="entry name" value="YciB"/>
    <property type="match status" value="1"/>
</dbReference>
<dbReference type="AlphaFoldDB" id="A0A081KDJ5"/>
<reference evidence="6 7" key="1">
    <citation type="submission" date="2014-06" db="EMBL/GenBank/DDBJ databases">
        <title>Whole Genome Sequences of Three Symbiotic Endozoicomonas Bacteria.</title>
        <authorList>
            <person name="Neave M.J."/>
            <person name="Apprill A."/>
            <person name="Voolstra C.R."/>
        </authorList>
    </citation>
    <scope>NUCLEOTIDE SEQUENCE [LARGE SCALE GENOMIC DNA]</scope>
    <source>
        <strain evidence="6 7">DSM 22380</strain>
    </source>
</reference>
<gene>
    <name evidence="5" type="primary">yciB</name>
    <name evidence="6" type="ORF">GV64_17130</name>
</gene>
<comment type="function">
    <text evidence="5">Plays a role in cell envelope biogenesis, maintenance of cell envelope integrity and membrane homeostasis.</text>
</comment>
<feature type="transmembrane region" description="Helical" evidence="5">
    <location>
        <begin position="162"/>
        <end position="182"/>
    </location>
</feature>
<feature type="transmembrane region" description="Helical" evidence="5">
    <location>
        <begin position="66"/>
        <end position="82"/>
    </location>
</feature>
<dbReference type="NCBIfam" id="TIGR00997">
    <property type="entry name" value="ispZ"/>
    <property type="match status" value="1"/>
</dbReference>
<dbReference type="EMBL" id="JOJP01000001">
    <property type="protein sequence ID" value="KEI72221.1"/>
    <property type="molecule type" value="Genomic_DNA"/>
</dbReference>
<dbReference type="Proteomes" id="UP000027997">
    <property type="component" value="Unassembled WGS sequence"/>
</dbReference>
<keyword evidence="5" id="KW-0997">Cell inner membrane</keyword>
<evidence type="ECO:0000256" key="4">
    <source>
        <dbReference type="ARBA" id="ARBA00023136"/>
    </source>
</evidence>
<proteinExistence type="inferred from homology"/>
<keyword evidence="7" id="KW-1185">Reference proteome</keyword>
<accession>A0A081KDJ5</accession>
<organism evidence="6 7">
    <name type="scientific">Endozoicomonas elysicola</name>
    <dbReference type="NCBI Taxonomy" id="305900"/>
    <lineage>
        <taxon>Bacteria</taxon>
        <taxon>Pseudomonadati</taxon>
        <taxon>Pseudomonadota</taxon>
        <taxon>Gammaproteobacteria</taxon>
        <taxon>Oceanospirillales</taxon>
        <taxon>Endozoicomonadaceae</taxon>
        <taxon>Endozoicomonas</taxon>
    </lineage>
</organism>
<dbReference type="NCBIfam" id="NF001325">
    <property type="entry name" value="PRK00259.1-3"/>
    <property type="match status" value="1"/>
</dbReference>
<dbReference type="PANTHER" id="PTHR36917:SF1">
    <property type="entry name" value="INNER MEMBRANE-SPANNING PROTEIN YCIB"/>
    <property type="match status" value="1"/>
</dbReference>
<feature type="transmembrane region" description="Helical" evidence="5">
    <location>
        <begin position="34"/>
        <end position="54"/>
    </location>
</feature>
<protein>
    <recommendedName>
        <fullName evidence="5">Inner membrane-spanning protein YciB</fullName>
    </recommendedName>
</protein>
<dbReference type="GO" id="GO:0005886">
    <property type="term" value="C:plasma membrane"/>
    <property type="evidence" value="ECO:0007669"/>
    <property type="project" value="UniProtKB-SubCell"/>
</dbReference>
<comment type="caution">
    <text evidence="6">The sequence shown here is derived from an EMBL/GenBank/DDBJ whole genome shotgun (WGS) entry which is preliminary data.</text>
</comment>
<evidence type="ECO:0000256" key="1">
    <source>
        <dbReference type="ARBA" id="ARBA00022475"/>
    </source>
</evidence>